<dbReference type="CDD" id="cd08966">
    <property type="entry name" value="EcFpg-like_N"/>
    <property type="match status" value="1"/>
</dbReference>
<dbReference type="InterPro" id="IPR015886">
    <property type="entry name" value="H2TH_FPG"/>
</dbReference>
<keyword evidence="5" id="KW-0479">Metal-binding</keyword>
<dbReference type="InterPro" id="IPR000214">
    <property type="entry name" value="Znf_DNA_glyclase/AP_lyase"/>
</dbReference>
<dbReference type="InterPro" id="IPR012319">
    <property type="entry name" value="FPG_cat"/>
</dbReference>
<dbReference type="NCBIfam" id="NF002211">
    <property type="entry name" value="PRK01103.1"/>
    <property type="match status" value="1"/>
</dbReference>
<keyword evidence="12" id="KW-0456">Lyase</keyword>
<dbReference type="GO" id="GO:0034039">
    <property type="term" value="F:8-oxo-7,8-dihydroguanine DNA N-glycosylase activity"/>
    <property type="evidence" value="ECO:0007669"/>
    <property type="project" value="TreeGrafter"/>
</dbReference>
<dbReference type="EMBL" id="JZXN01000014">
    <property type="protein sequence ID" value="KKB26978.1"/>
    <property type="molecule type" value="Genomic_DNA"/>
</dbReference>
<evidence type="ECO:0000256" key="8">
    <source>
        <dbReference type="ARBA" id="ARBA00022801"/>
    </source>
</evidence>
<evidence type="ECO:0000256" key="2">
    <source>
        <dbReference type="ARBA" id="ARBA00001947"/>
    </source>
</evidence>
<organism evidence="19 20">
    <name type="scientific">Mycoplasmopsis meleagridis ATCC 25294</name>
    <dbReference type="NCBI Taxonomy" id="1264554"/>
    <lineage>
        <taxon>Bacteria</taxon>
        <taxon>Bacillati</taxon>
        <taxon>Mycoplasmatota</taxon>
        <taxon>Mycoplasmoidales</taxon>
        <taxon>Metamycoplasmataceae</taxon>
        <taxon>Mycoplasmopsis</taxon>
    </lineage>
</organism>
<dbReference type="Gene3D" id="1.10.8.50">
    <property type="match status" value="1"/>
</dbReference>
<dbReference type="PROSITE" id="PS51068">
    <property type="entry name" value="FPG_CAT"/>
    <property type="match status" value="1"/>
</dbReference>
<dbReference type="Pfam" id="PF01149">
    <property type="entry name" value="Fapy_DNA_glyco"/>
    <property type="match status" value="1"/>
</dbReference>
<keyword evidence="9" id="KW-0862">Zinc</keyword>
<dbReference type="Gene3D" id="3.20.190.10">
    <property type="entry name" value="MutM-like, N-terminal"/>
    <property type="match status" value="1"/>
</dbReference>
<evidence type="ECO:0000256" key="7">
    <source>
        <dbReference type="ARBA" id="ARBA00022771"/>
    </source>
</evidence>
<dbReference type="SUPFAM" id="SSF57716">
    <property type="entry name" value="Glucocorticoid receptor-like (DNA-binding domain)"/>
    <property type="match status" value="1"/>
</dbReference>
<protein>
    <submittedName>
        <fullName evidence="19">Formamidopyrimidine-DNA glycosylase</fullName>
    </submittedName>
</protein>
<dbReference type="SUPFAM" id="SSF81624">
    <property type="entry name" value="N-terminal domain of MutM-like DNA repair proteins"/>
    <property type="match status" value="1"/>
</dbReference>
<comment type="catalytic activity">
    <reaction evidence="1">
        <text>Hydrolysis of DNA containing ring-opened 7-methylguanine residues, releasing 2,6-diamino-4-hydroxy-5-(N-methyl)formamidopyrimidine.</text>
        <dbReference type="EC" id="3.2.2.23"/>
    </reaction>
</comment>
<evidence type="ECO:0000256" key="5">
    <source>
        <dbReference type="ARBA" id="ARBA00022723"/>
    </source>
</evidence>
<dbReference type="PANTHER" id="PTHR22993:SF9">
    <property type="entry name" value="FORMAMIDOPYRIMIDINE-DNA GLYCOSYLASE"/>
    <property type="match status" value="1"/>
</dbReference>
<comment type="similarity">
    <text evidence="3">Belongs to the FPG family.</text>
</comment>
<dbReference type="Pfam" id="PF06831">
    <property type="entry name" value="H2TH"/>
    <property type="match status" value="1"/>
</dbReference>
<dbReference type="GO" id="GO:0006284">
    <property type="term" value="P:base-excision repair"/>
    <property type="evidence" value="ECO:0007669"/>
    <property type="project" value="InterPro"/>
</dbReference>
<dbReference type="NCBIfam" id="TIGR00577">
    <property type="entry name" value="fpg"/>
    <property type="match status" value="1"/>
</dbReference>
<keyword evidence="8" id="KW-0378">Hydrolase</keyword>
<dbReference type="SMART" id="SM01232">
    <property type="entry name" value="H2TH"/>
    <property type="match status" value="1"/>
</dbReference>
<sequence>MPELPEVITVTNDLNNKVSGKTIKLVEVFKDKMIKDIDVENFINLLVNETIINVTNLGKHIIFNLTNHKHIISHLRMTGKYNTYKRRRQLEAHDYVVFTFSDESALFYNDYRQFGTFHFKYSNELFTTPPLNKLGKVPKETNIDELYEKVKNKKIPIKTLLLDQTYILGIGNIYANEALFDVNINPTEKVSNLTKNEFKKLIISAGRIMDESLKNGGSSIQSYRSVDGAKGNFQNFLKVHNHEGDACVMCGHKIEKIFVNQRGTYFCPKCQKLKK</sequence>
<keyword evidence="20" id="KW-1185">Reference proteome</keyword>
<evidence type="ECO:0000256" key="4">
    <source>
        <dbReference type="ARBA" id="ARBA00011245"/>
    </source>
</evidence>
<keyword evidence="13" id="KW-0511">Multifunctional enzyme</keyword>
<dbReference type="InterPro" id="IPR035937">
    <property type="entry name" value="FPG_N"/>
</dbReference>
<evidence type="ECO:0000256" key="9">
    <source>
        <dbReference type="ARBA" id="ARBA00022833"/>
    </source>
</evidence>
<dbReference type="SUPFAM" id="SSF46946">
    <property type="entry name" value="S13-like H2TH domain"/>
    <property type="match status" value="1"/>
</dbReference>
<evidence type="ECO:0000256" key="6">
    <source>
        <dbReference type="ARBA" id="ARBA00022763"/>
    </source>
</evidence>
<dbReference type="GO" id="GO:0003690">
    <property type="term" value="F:double-stranded DNA binding"/>
    <property type="evidence" value="ECO:0007669"/>
    <property type="project" value="UniProtKB-ARBA"/>
</dbReference>
<dbReference type="SMART" id="SM00898">
    <property type="entry name" value="Fapy_DNA_glyco"/>
    <property type="match status" value="1"/>
</dbReference>
<evidence type="ECO:0000256" key="14">
    <source>
        <dbReference type="ARBA" id="ARBA00023295"/>
    </source>
</evidence>
<dbReference type="InterPro" id="IPR010663">
    <property type="entry name" value="Znf_FPG/IleRS"/>
</dbReference>
<reference evidence="19 20" key="1">
    <citation type="submission" date="2015-03" db="EMBL/GenBank/DDBJ databases">
        <title>Genome sequence of Mycoplasma meleagridis strain ATCC 25294.</title>
        <authorList>
            <person name="Yacoub E."/>
            <person name="Blanchard A."/>
            <person name="Sirand-Pugnet P."/>
            <person name="Mardassi B.B.A."/>
        </authorList>
    </citation>
    <scope>NUCLEOTIDE SEQUENCE [LARGE SCALE GENOMIC DNA]</scope>
    <source>
        <strain evidence="19 20">ATCC 25294</strain>
    </source>
</reference>
<evidence type="ECO:0000256" key="12">
    <source>
        <dbReference type="ARBA" id="ARBA00023239"/>
    </source>
</evidence>
<evidence type="ECO:0000256" key="11">
    <source>
        <dbReference type="ARBA" id="ARBA00023204"/>
    </source>
</evidence>
<dbReference type="PANTHER" id="PTHR22993">
    <property type="entry name" value="FORMAMIDOPYRIMIDINE-DNA GLYCOSYLASE"/>
    <property type="match status" value="1"/>
</dbReference>
<dbReference type="GO" id="GO:0140078">
    <property type="term" value="F:class I DNA-(apurinic or apyrimidinic site) endonuclease activity"/>
    <property type="evidence" value="ECO:0007669"/>
    <property type="project" value="UniProtKB-EC"/>
</dbReference>
<dbReference type="OrthoDB" id="9800855at2"/>
<keyword evidence="10" id="KW-0238">DNA-binding</keyword>
<comment type="catalytic activity">
    <reaction evidence="15">
        <text>2'-deoxyribonucleotide-(2'-deoxyribose 5'-phosphate)-2'-deoxyribonucleotide-DNA = a 3'-end 2'-deoxyribonucleotide-(2,3-dehydro-2,3-deoxyribose 5'-phosphate)-DNA + a 5'-end 5'-phospho-2'-deoxyribonucleoside-DNA + H(+)</text>
        <dbReference type="Rhea" id="RHEA:66592"/>
        <dbReference type="Rhea" id="RHEA-COMP:13180"/>
        <dbReference type="Rhea" id="RHEA-COMP:16897"/>
        <dbReference type="Rhea" id="RHEA-COMP:17067"/>
        <dbReference type="ChEBI" id="CHEBI:15378"/>
        <dbReference type="ChEBI" id="CHEBI:136412"/>
        <dbReference type="ChEBI" id="CHEBI:157695"/>
        <dbReference type="ChEBI" id="CHEBI:167181"/>
        <dbReference type="EC" id="4.2.99.18"/>
    </reaction>
</comment>
<dbReference type="InterPro" id="IPR020629">
    <property type="entry name" value="FPG_Glyclase"/>
</dbReference>
<dbReference type="Proteomes" id="UP000033750">
    <property type="component" value="Unassembled WGS sequence"/>
</dbReference>
<name>A0A0F5H188_9BACT</name>
<dbReference type="STRING" id="29561.MM26B8_02040"/>
<feature type="domain" description="FPG-type" evidence="17">
    <location>
        <begin position="238"/>
        <end position="272"/>
    </location>
</feature>
<evidence type="ECO:0000313" key="19">
    <source>
        <dbReference type="EMBL" id="KKB26978.1"/>
    </source>
</evidence>
<evidence type="ECO:0000256" key="3">
    <source>
        <dbReference type="ARBA" id="ARBA00009409"/>
    </source>
</evidence>
<dbReference type="RefSeq" id="WP_046096862.1">
    <property type="nucleotide sequence ID" value="NZ_JZXN01000014.1"/>
</dbReference>
<keyword evidence="7 16" id="KW-0863">Zinc-finger</keyword>
<evidence type="ECO:0000256" key="16">
    <source>
        <dbReference type="PROSITE-ProRule" id="PRU00391"/>
    </source>
</evidence>
<evidence type="ECO:0000259" key="18">
    <source>
        <dbReference type="PROSITE" id="PS51068"/>
    </source>
</evidence>
<accession>A0A0F5H188</accession>
<dbReference type="InterPro" id="IPR010979">
    <property type="entry name" value="Ribosomal_uS13-like_H2TH"/>
</dbReference>
<keyword evidence="14" id="KW-0326">Glycosidase</keyword>
<comment type="subunit">
    <text evidence="4">Monomer.</text>
</comment>
<dbReference type="PATRIC" id="fig|1264554.4.peg.385"/>
<evidence type="ECO:0000313" key="20">
    <source>
        <dbReference type="Proteomes" id="UP000033750"/>
    </source>
</evidence>
<comment type="cofactor">
    <cofactor evidence="2">
        <name>Zn(2+)</name>
        <dbReference type="ChEBI" id="CHEBI:29105"/>
    </cofactor>
</comment>
<evidence type="ECO:0000259" key="17">
    <source>
        <dbReference type="PROSITE" id="PS51066"/>
    </source>
</evidence>
<dbReference type="AlphaFoldDB" id="A0A0F5H188"/>
<evidence type="ECO:0000256" key="1">
    <source>
        <dbReference type="ARBA" id="ARBA00001668"/>
    </source>
</evidence>
<dbReference type="PROSITE" id="PS51066">
    <property type="entry name" value="ZF_FPG_2"/>
    <property type="match status" value="1"/>
</dbReference>
<evidence type="ECO:0000256" key="15">
    <source>
        <dbReference type="ARBA" id="ARBA00044632"/>
    </source>
</evidence>
<dbReference type="FunFam" id="1.10.8.50:FF:000003">
    <property type="entry name" value="Formamidopyrimidine-DNA glycosylase"/>
    <property type="match status" value="1"/>
</dbReference>
<evidence type="ECO:0000256" key="10">
    <source>
        <dbReference type="ARBA" id="ARBA00023125"/>
    </source>
</evidence>
<dbReference type="PROSITE" id="PS01242">
    <property type="entry name" value="ZF_FPG_1"/>
    <property type="match status" value="1"/>
</dbReference>
<evidence type="ECO:0000256" key="13">
    <source>
        <dbReference type="ARBA" id="ARBA00023268"/>
    </source>
</evidence>
<dbReference type="GO" id="GO:0003684">
    <property type="term" value="F:damaged DNA binding"/>
    <property type="evidence" value="ECO:0007669"/>
    <property type="project" value="InterPro"/>
</dbReference>
<keyword evidence="6" id="KW-0227">DNA damage</keyword>
<dbReference type="InterPro" id="IPR015887">
    <property type="entry name" value="DNA_glyclase_Znf_dom_DNA_BS"/>
</dbReference>
<dbReference type="GO" id="GO:0008270">
    <property type="term" value="F:zinc ion binding"/>
    <property type="evidence" value="ECO:0007669"/>
    <property type="project" value="UniProtKB-KW"/>
</dbReference>
<dbReference type="Pfam" id="PF06827">
    <property type="entry name" value="zf-FPG_IleRS"/>
    <property type="match status" value="1"/>
</dbReference>
<feature type="domain" description="Formamidopyrimidine-DNA glycosylase catalytic" evidence="18">
    <location>
        <begin position="2"/>
        <end position="115"/>
    </location>
</feature>
<proteinExistence type="inferred from homology"/>
<comment type="caution">
    <text evidence="19">The sequence shown here is derived from an EMBL/GenBank/DDBJ whole genome shotgun (WGS) entry which is preliminary data.</text>
</comment>
<keyword evidence="11" id="KW-0234">DNA repair</keyword>
<gene>
    <name evidence="19" type="primary">mutM</name>
    <name evidence="19" type="ORF">MMELEA_04400</name>
</gene>